<comment type="subcellular location">
    <subcellularLocation>
        <location evidence="1">Nucleus</location>
    </subcellularLocation>
</comment>
<evidence type="ECO:0000256" key="1">
    <source>
        <dbReference type="ARBA" id="ARBA00004123"/>
    </source>
</evidence>
<evidence type="ECO:0000256" key="4">
    <source>
        <dbReference type="ARBA" id="ARBA00023159"/>
    </source>
</evidence>
<dbReference type="InterPro" id="IPR045277">
    <property type="entry name" value="DRE1A-I"/>
</dbReference>
<accession>A0A8T0I530</accession>
<proteinExistence type="inferred from homology"/>
<dbReference type="PANTHER" id="PTHR31839:SF2">
    <property type="entry name" value="DEHYDRATION-RESPONSIVE ELEMENT-BINDING PROTEIN 1D"/>
    <property type="match status" value="1"/>
</dbReference>
<keyword evidence="6" id="KW-0539">Nucleus</keyword>
<dbReference type="GO" id="GO:0003700">
    <property type="term" value="F:DNA-binding transcription factor activity"/>
    <property type="evidence" value="ECO:0007669"/>
    <property type="project" value="InterPro"/>
</dbReference>
<feature type="region of interest" description="Disordered" evidence="8">
    <location>
        <begin position="436"/>
        <end position="478"/>
    </location>
</feature>
<dbReference type="Proteomes" id="UP000822688">
    <property type="component" value="Chromosome 5"/>
</dbReference>
<dbReference type="Gene3D" id="3.30.730.10">
    <property type="entry name" value="AP2/ERF domain"/>
    <property type="match status" value="1"/>
</dbReference>
<protein>
    <recommendedName>
        <fullName evidence="9">AP2/ERF domain-containing protein</fullName>
    </recommendedName>
</protein>
<keyword evidence="11" id="KW-1185">Reference proteome</keyword>
<dbReference type="SUPFAM" id="SSF54171">
    <property type="entry name" value="DNA-binding domain"/>
    <property type="match status" value="1"/>
</dbReference>
<evidence type="ECO:0000256" key="8">
    <source>
        <dbReference type="SAM" id="MobiDB-lite"/>
    </source>
</evidence>
<feature type="region of interest" description="Disordered" evidence="8">
    <location>
        <begin position="1"/>
        <end position="29"/>
    </location>
</feature>
<keyword evidence="5" id="KW-0804">Transcription</keyword>
<dbReference type="GO" id="GO:0003677">
    <property type="term" value="F:DNA binding"/>
    <property type="evidence" value="ECO:0007669"/>
    <property type="project" value="UniProtKB-KW"/>
</dbReference>
<name>A0A8T0I530_CERPU</name>
<dbReference type="PANTHER" id="PTHR31839">
    <property type="entry name" value="DEHYDRATION-RESPONSIVE ELEMENT-BINDING PROTEIN 1D"/>
    <property type="match status" value="1"/>
</dbReference>
<evidence type="ECO:0000256" key="6">
    <source>
        <dbReference type="ARBA" id="ARBA00023242"/>
    </source>
</evidence>
<evidence type="ECO:0000259" key="9">
    <source>
        <dbReference type="PROSITE" id="PS51032"/>
    </source>
</evidence>
<dbReference type="Pfam" id="PF00847">
    <property type="entry name" value="AP2"/>
    <property type="match status" value="1"/>
</dbReference>
<dbReference type="SMART" id="SM00380">
    <property type="entry name" value="AP2"/>
    <property type="match status" value="1"/>
</dbReference>
<evidence type="ECO:0000256" key="5">
    <source>
        <dbReference type="ARBA" id="ARBA00023163"/>
    </source>
</evidence>
<keyword evidence="3" id="KW-0238">DNA-binding</keyword>
<keyword evidence="2" id="KW-0805">Transcription regulation</keyword>
<reference evidence="10" key="1">
    <citation type="submission" date="2020-06" db="EMBL/GenBank/DDBJ databases">
        <title>WGS assembly of Ceratodon purpureus strain R40.</title>
        <authorList>
            <person name="Carey S.B."/>
            <person name="Jenkins J."/>
            <person name="Shu S."/>
            <person name="Lovell J.T."/>
            <person name="Sreedasyam A."/>
            <person name="Maumus F."/>
            <person name="Tiley G.P."/>
            <person name="Fernandez-Pozo N."/>
            <person name="Barry K."/>
            <person name="Chen C."/>
            <person name="Wang M."/>
            <person name="Lipzen A."/>
            <person name="Daum C."/>
            <person name="Saski C.A."/>
            <person name="Payton A.C."/>
            <person name="Mcbreen J.C."/>
            <person name="Conrad R.E."/>
            <person name="Kollar L.M."/>
            <person name="Olsson S."/>
            <person name="Huttunen S."/>
            <person name="Landis J.B."/>
            <person name="Wickett N.J."/>
            <person name="Johnson M.G."/>
            <person name="Rensing S.A."/>
            <person name="Grimwood J."/>
            <person name="Schmutz J."/>
            <person name="Mcdaniel S.F."/>
        </authorList>
    </citation>
    <scope>NUCLEOTIDE SEQUENCE</scope>
    <source>
        <strain evidence="10">R40</strain>
    </source>
</reference>
<keyword evidence="4" id="KW-0010">Activator</keyword>
<feature type="compositionally biased region" description="Low complexity" evidence="8">
    <location>
        <begin position="282"/>
        <end position="299"/>
    </location>
</feature>
<organism evidence="10 11">
    <name type="scientific">Ceratodon purpureus</name>
    <name type="common">Fire moss</name>
    <name type="synonym">Dicranum purpureum</name>
    <dbReference type="NCBI Taxonomy" id="3225"/>
    <lineage>
        <taxon>Eukaryota</taxon>
        <taxon>Viridiplantae</taxon>
        <taxon>Streptophyta</taxon>
        <taxon>Embryophyta</taxon>
        <taxon>Bryophyta</taxon>
        <taxon>Bryophytina</taxon>
        <taxon>Bryopsida</taxon>
        <taxon>Dicranidae</taxon>
        <taxon>Pseudoditrichales</taxon>
        <taxon>Ditrichaceae</taxon>
        <taxon>Ceratodon</taxon>
    </lineage>
</organism>
<gene>
    <name evidence="10" type="ORF">KC19_5G200200</name>
</gene>
<sequence>MSRMWNPTGKRQADNNLTSQDSLGYPTSKRHRLTDRVRVLAGSVKWSYLEMEDQLKCRFWKVFSGSRAKCNNKDCPSCYPNATDGTGATQTRDGRLSALLQKIRTWPKFGSRRIRDHTSQDAKQNSFGPSPQNDRLKAASFPVKHKDLSRARFLPRFKKFESIREESEHAGPVATANQVPKENEVLYMNVVGLEIAAGQDAAATPSVEDLGKYSYSFGSDSLSFGNRDDSMAKDLIMPQDIRSTTLSGHSIAAPADGSEVSENVGPVPQTFDNAWSPGAHNAPPSAGSSEVSESPGPGSQAYGNAWHIYPTQQPESPIPKPCAPQAEAVPQSRFSGVRWKAKKWTSEIRPTGAKKTVWLGTYATEEEAASAYDAGIFYFDKPKNYNFPDSEDFLPVLNRSMDERSQLNFIKTQARLIAKERAKKMREAIASRSFQPAYFNPGTPDTTSSGGGPAVSGSSMGEPSRSKRLFFLPSLTRA</sequence>
<dbReference type="InterPro" id="IPR016177">
    <property type="entry name" value="DNA-bd_dom_sf"/>
</dbReference>
<dbReference type="InterPro" id="IPR036955">
    <property type="entry name" value="AP2/ERF_dom_sf"/>
</dbReference>
<comment type="similarity">
    <text evidence="7">Belongs to the AP2/ERF transcription factor family. ERF subfamily.</text>
</comment>
<dbReference type="GO" id="GO:0005634">
    <property type="term" value="C:nucleus"/>
    <property type="evidence" value="ECO:0007669"/>
    <property type="project" value="UniProtKB-SubCell"/>
</dbReference>
<evidence type="ECO:0000256" key="7">
    <source>
        <dbReference type="ARBA" id="ARBA00024343"/>
    </source>
</evidence>
<feature type="region of interest" description="Disordered" evidence="8">
    <location>
        <begin position="249"/>
        <end position="333"/>
    </location>
</feature>
<evidence type="ECO:0000256" key="3">
    <source>
        <dbReference type="ARBA" id="ARBA00023125"/>
    </source>
</evidence>
<comment type="caution">
    <text evidence="10">The sequence shown here is derived from an EMBL/GenBank/DDBJ whole genome shotgun (WGS) entry which is preliminary data.</text>
</comment>
<dbReference type="CDD" id="cd00018">
    <property type="entry name" value="AP2"/>
    <property type="match status" value="1"/>
</dbReference>
<dbReference type="EMBL" id="CM026425">
    <property type="protein sequence ID" value="KAG0578039.1"/>
    <property type="molecule type" value="Genomic_DNA"/>
</dbReference>
<feature type="domain" description="AP2/ERF" evidence="9">
    <location>
        <begin position="333"/>
        <end position="400"/>
    </location>
</feature>
<feature type="compositionally biased region" description="Polar residues" evidence="8">
    <location>
        <begin position="121"/>
        <end position="133"/>
    </location>
</feature>
<feature type="region of interest" description="Disordered" evidence="8">
    <location>
        <begin position="110"/>
        <end position="136"/>
    </location>
</feature>
<evidence type="ECO:0000256" key="2">
    <source>
        <dbReference type="ARBA" id="ARBA00023015"/>
    </source>
</evidence>
<dbReference type="PROSITE" id="PS51032">
    <property type="entry name" value="AP2_ERF"/>
    <property type="match status" value="1"/>
</dbReference>
<dbReference type="InterPro" id="IPR001471">
    <property type="entry name" value="AP2/ERF_dom"/>
</dbReference>
<dbReference type="AlphaFoldDB" id="A0A8T0I530"/>
<evidence type="ECO:0000313" key="10">
    <source>
        <dbReference type="EMBL" id="KAG0578039.1"/>
    </source>
</evidence>
<evidence type="ECO:0000313" key="11">
    <source>
        <dbReference type="Proteomes" id="UP000822688"/>
    </source>
</evidence>